<accession>X1GEV0</accession>
<comment type="caution">
    <text evidence="1">The sequence shown here is derived from an EMBL/GenBank/DDBJ whole genome shotgun (WGS) entry which is preliminary data.</text>
</comment>
<proteinExistence type="predicted"/>
<reference evidence="1" key="1">
    <citation type="journal article" date="2014" name="Front. Microbiol.">
        <title>High frequency of phylogenetically diverse reductive dehalogenase-homologous genes in deep subseafloor sedimentary metagenomes.</title>
        <authorList>
            <person name="Kawai M."/>
            <person name="Futagami T."/>
            <person name="Toyoda A."/>
            <person name="Takaki Y."/>
            <person name="Nishi S."/>
            <person name="Hori S."/>
            <person name="Arai W."/>
            <person name="Tsubouchi T."/>
            <person name="Morono Y."/>
            <person name="Uchiyama I."/>
            <person name="Ito T."/>
            <person name="Fujiyama A."/>
            <person name="Inagaki F."/>
            <person name="Takami H."/>
        </authorList>
    </citation>
    <scope>NUCLEOTIDE SEQUENCE</scope>
    <source>
        <strain evidence="1">Expedition CK06-06</strain>
    </source>
</reference>
<dbReference type="AlphaFoldDB" id="X1GEV0"/>
<name>X1GEV0_9ZZZZ</name>
<dbReference type="EMBL" id="BARU01012352">
    <property type="protein sequence ID" value="GAH40124.1"/>
    <property type="molecule type" value="Genomic_DNA"/>
</dbReference>
<sequence length="59" mass="7299">MIFLNKNKIHIVIDPILKAENRYYGFLRSIPLIKKYYDLQNFTFIRDLNRQFPPFIFNF</sequence>
<protein>
    <submittedName>
        <fullName evidence="1">Uncharacterized protein</fullName>
    </submittedName>
</protein>
<evidence type="ECO:0000313" key="1">
    <source>
        <dbReference type="EMBL" id="GAH40124.1"/>
    </source>
</evidence>
<gene>
    <name evidence="1" type="ORF">S03H2_22820</name>
</gene>
<organism evidence="1">
    <name type="scientific">marine sediment metagenome</name>
    <dbReference type="NCBI Taxonomy" id="412755"/>
    <lineage>
        <taxon>unclassified sequences</taxon>
        <taxon>metagenomes</taxon>
        <taxon>ecological metagenomes</taxon>
    </lineage>
</organism>